<feature type="coiled-coil region" evidence="1">
    <location>
        <begin position="976"/>
        <end position="1010"/>
    </location>
</feature>
<organism evidence="2 3">
    <name type="scientific">Halolamina salina</name>
    <dbReference type="NCBI Taxonomy" id="1220023"/>
    <lineage>
        <taxon>Archaea</taxon>
        <taxon>Methanobacteriati</taxon>
        <taxon>Methanobacteriota</taxon>
        <taxon>Stenosarchaea group</taxon>
        <taxon>Halobacteria</taxon>
        <taxon>Halobacteriales</taxon>
        <taxon>Haloferacaceae</taxon>
    </lineage>
</organism>
<gene>
    <name evidence="2" type="ORF">ACFR9S_15660</name>
</gene>
<dbReference type="RefSeq" id="WP_379730386.1">
    <property type="nucleotide sequence ID" value="NZ_JBHSWZ010000002.1"/>
</dbReference>
<accession>A0ABD6BAQ6</accession>
<dbReference type="Proteomes" id="UP001597111">
    <property type="component" value="Unassembled WGS sequence"/>
</dbReference>
<dbReference type="AlphaFoldDB" id="A0ABD6BAQ6"/>
<evidence type="ECO:0000313" key="2">
    <source>
        <dbReference type="EMBL" id="MFD1527715.1"/>
    </source>
</evidence>
<sequence>METRKASLDREWEALTSNHERELARAIDSFEQFQSGHTVDPLALVGAYRSGKTQLIYHLFNEAWNRGIPAFYVGDPGAMLSEFEASDESDLNEWIDSRIQAQLEAFENGAAPEIDWFPNVDSASKRDFVEAHADTVASGDTSRTALFFDEVEQSYRAFIQATDKDDDNPLRKINDGLQDTIKVWSFGMISAFEFIGEADWGRMKEIRIPPLSVADVRTLLAERRPDATDLANIIWWLSRGRTGIIIKLIEELPDNPEEEAGEWVRDLADANFKDTRLINNLWTELPHESWDDAITSLLFQPEGLESWRVQGEKALNSETCLTIAINIIKDEYEFEDTDTGRDALSILERNVERVVQGLAVGEDQQFPQFGLQDNAQADAFLDLISNMTVSFEPAGEERRMAIDALDELKGRFDTHWVQRASDADVVETSVATAAPVQIRDAFPPIAVNPERVSATPSDDLRPEMERGLTLQTAPTTNKTVSIQFCPTETTFRSELTELTNGFDITDPAILVVPADEEFDASLSEAAEVYQRHSLLQVREYQSNRFWSFVLNLFGRLRSEGFDDPYTVNNSIKSDLLGRISEREVRNTIETLYDQLEQVATEEADSFASDYQNTYSLSTKTTLLWEEERLQDDTPYWSNGRFVESTIAISYLPVFGPEYESGRNYSRLHNQLSNAISNDLVSGGANGFKFKEYFSDMFTQSGYSGNVTTERAHYREGGQIAPAVQQTQSALTALAELNDTSSIVSKIDNPDVDVADGNVPVVGVAGLSDLAYGLFRALLIRGLTTGSDPAIDVPQRLENITDNLRDQKETVEGYIEQVESLDERVTPPESVSVGTWIEITAARLEQYKTNLKEVINGVTDLIDKCQVDSTAAPIGYHYWFLLQIYLDDISDQIEDLQSEISRASVSDIDEAVQLFDQVYSRAEHSGTVSMHFSSRESLLKRLEDYGNDVFDLESHLGATSLSIPEDREDLSELNGSVETHKQYLTQLNNDLKMIEDESDVVAEELEQTKRALVDLLEPEEVTIND</sequence>
<feature type="coiled-coil region" evidence="1">
    <location>
        <begin position="796"/>
        <end position="823"/>
    </location>
</feature>
<evidence type="ECO:0000313" key="3">
    <source>
        <dbReference type="Proteomes" id="UP001597111"/>
    </source>
</evidence>
<evidence type="ECO:0000256" key="1">
    <source>
        <dbReference type="SAM" id="Coils"/>
    </source>
</evidence>
<proteinExistence type="predicted"/>
<name>A0ABD6BAQ6_9EURY</name>
<comment type="caution">
    <text evidence="2">The sequence shown here is derived from an EMBL/GenBank/DDBJ whole genome shotgun (WGS) entry which is preliminary data.</text>
</comment>
<keyword evidence="3" id="KW-1185">Reference proteome</keyword>
<dbReference type="SUPFAM" id="SSF52540">
    <property type="entry name" value="P-loop containing nucleoside triphosphate hydrolases"/>
    <property type="match status" value="1"/>
</dbReference>
<reference evidence="2 3" key="1">
    <citation type="journal article" date="2019" name="Int. J. Syst. Evol. Microbiol.">
        <title>The Global Catalogue of Microorganisms (GCM) 10K type strain sequencing project: providing services to taxonomists for standard genome sequencing and annotation.</title>
        <authorList>
            <consortium name="The Broad Institute Genomics Platform"/>
            <consortium name="The Broad Institute Genome Sequencing Center for Infectious Disease"/>
            <person name="Wu L."/>
            <person name="Ma J."/>
        </authorList>
    </citation>
    <scope>NUCLEOTIDE SEQUENCE [LARGE SCALE GENOMIC DNA]</scope>
    <source>
        <strain evidence="2 3">CGMCC 1.12285</strain>
    </source>
</reference>
<protein>
    <recommendedName>
        <fullName evidence="4">AAA ATPase domain-containing protein</fullName>
    </recommendedName>
</protein>
<dbReference type="EMBL" id="JBHUDH010000254">
    <property type="protein sequence ID" value="MFD1527715.1"/>
    <property type="molecule type" value="Genomic_DNA"/>
</dbReference>
<keyword evidence="1" id="KW-0175">Coiled coil</keyword>
<dbReference type="InterPro" id="IPR027417">
    <property type="entry name" value="P-loop_NTPase"/>
</dbReference>
<evidence type="ECO:0008006" key="4">
    <source>
        <dbReference type="Google" id="ProtNLM"/>
    </source>
</evidence>